<keyword evidence="8" id="KW-1185">Reference proteome</keyword>
<evidence type="ECO:0000256" key="4">
    <source>
        <dbReference type="ARBA" id="ARBA00022989"/>
    </source>
</evidence>
<dbReference type="Gene3D" id="1.20.1260.100">
    <property type="entry name" value="TspO/MBR protein"/>
    <property type="match status" value="1"/>
</dbReference>
<evidence type="ECO:0000313" key="8">
    <source>
        <dbReference type="Proteomes" id="UP000318297"/>
    </source>
</evidence>
<reference evidence="7 8" key="1">
    <citation type="submission" date="2019-06" db="EMBL/GenBank/DDBJ databases">
        <title>Sequencing the genomes of 1000 actinobacteria strains.</title>
        <authorList>
            <person name="Klenk H.-P."/>
        </authorList>
    </citation>
    <scope>NUCLEOTIDE SEQUENCE [LARGE SCALE GENOMIC DNA]</scope>
    <source>
        <strain evidence="7 8">DSM 19560</strain>
    </source>
</reference>
<evidence type="ECO:0000256" key="5">
    <source>
        <dbReference type="ARBA" id="ARBA00023136"/>
    </source>
</evidence>
<dbReference type="EMBL" id="VIVQ01000001">
    <property type="protein sequence ID" value="TWE12190.1"/>
    <property type="molecule type" value="Genomic_DNA"/>
</dbReference>
<dbReference type="SUPFAM" id="SSF51735">
    <property type="entry name" value="NAD(P)-binding Rossmann-fold domains"/>
    <property type="match status" value="1"/>
</dbReference>
<dbReference type="FunFam" id="1.20.1260.100:FF:000001">
    <property type="entry name" value="translocator protein 2"/>
    <property type="match status" value="1"/>
</dbReference>
<dbReference type="PANTHER" id="PTHR10057:SF0">
    <property type="entry name" value="TRANSLOCATOR PROTEIN"/>
    <property type="match status" value="1"/>
</dbReference>
<comment type="subcellular location">
    <subcellularLocation>
        <location evidence="1">Membrane</location>
        <topology evidence="1">Multi-pass membrane protein</topology>
    </subcellularLocation>
</comment>
<dbReference type="InterPro" id="IPR016040">
    <property type="entry name" value="NAD(P)-bd_dom"/>
</dbReference>
<dbReference type="Proteomes" id="UP000318297">
    <property type="component" value="Unassembled WGS sequence"/>
</dbReference>
<keyword evidence="4" id="KW-1133">Transmembrane helix</keyword>
<comment type="caution">
    <text evidence="7">The sequence shown here is derived from an EMBL/GenBank/DDBJ whole genome shotgun (WGS) entry which is preliminary data.</text>
</comment>
<name>A0A561E9E0_9MICO</name>
<keyword evidence="3" id="KW-0812">Transmembrane</keyword>
<dbReference type="GO" id="GO:0016020">
    <property type="term" value="C:membrane"/>
    <property type="evidence" value="ECO:0007669"/>
    <property type="project" value="UniProtKB-SubCell"/>
</dbReference>
<evidence type="ECO:0000313" key="7">
    <source>
        <dbReference type="EMBL" id="TWE12190.1"/>
    </source>
</evidence>
<comment type="similarity">
    <text evidence="2">Belongs to the TspO/BZRP family.</text>
</comment>
<dbReference type="GO" id="GO:0033013">
    <property type="term" value="P:tetrapyrrole metabolic process"/>
    <property type="evidence" value="ECO:0007669"/>
    <property type="project" value="UniProtKB-ARBA"/>
</dbReference>
<gene>
    <name evidence="7" type="ORF">BKA23_0988</name>
</gene>
<protein>
    <submittedName>
        <fullName evidence="7">TspO/MBR related protein</fullName>
    </submittedName>
</protein>
<organism evidence="7 8">
    <name type="scientific">Rudaeicoccus suwonensis</name>
    <dbReference type="NCBI Taxonomy" id="657409"/>
    <lineage>
        <taxon>Bacteria</taxon>
        <taxon>Bacillati</taxon>
        <taxon>Actinomycetota</taxon>
        <taxon>Actinomycetes</taxon>
        <taxon>Micrococcales</taxon>
        <taxon>Dermacoccaceae</taxon>
        <taxon>Rudaeicoccus</taxon>
    </lineage>
</organism>
<dbReference type="Pfam" id="PF13460">
    <property type="entry name" value="NAD_binding_10"/>
    <property type="match status" value="1"/>
</dbReference>
<accession>A0A561E9E0</accession>
<keyword evidence="5" id="KW-0472">Membrane</keyword>
<dbReference type="Pfam" id="PF03073">
    <property type="entry name" value="TspO_MBR"/>
    <property type="match status" value="1"/>
</dbReference>
<dbReference type="AlphaFoldDB" id="A0A561E9E0"/>
<dbReference type="CDD" id="cd15904">
    <property type="entry name" value="TSPO_MBR"/>
    <property type="match status" value="1"/>
</dbReference>
<evidence type="ECO:0000256" key="1">
    <source>
        <dbReference type="ARBA" id="ARBA00004141"/>
    </source>
</evidence>
<dbReference type="InterPro" id="IPR036291">
    <property type="entry name" value="NAD(P)-bd_dom_sf"/>
</dbReference>
<evidence type="ECO:0000256" key="3">
    <source>
        <dbReference type="ARBA" id="ARBA00022692"/>
    </source>
</evidence>
<sequence length="465" mass="48867">MARVLVTGASGYIGGHLVAALLRDGQQVRVLTRHADGLRAEPWVGQVEVVEGDASAAADCRRALAGVEAAYYLLHSMDGGSDFVRRERDMASTFASAAEYSRVARIVYLGGLHPGGELSEHLGSRVEVGKVFLAGAVPAVVFQAGVVLGAGSASFDMLRHLTERLPAMVAPRWVQNRIQPIAIADVLHYLVGALRLPADVNRTFDIGCPEVLTYAQMMRRYAADVGLRRRYVVTVPVLTPRLAGLWIDLVTPISSGIARPLVGSLVHDAVCREDDVLEAIGPPPGGRTGFDEAIAAAAADIDPLRWSRTLGRTAAIVAASAVTGSVLTNPGSAWYTGLRKPAWQPPPVAFPLVWTSLYTSTAVATALASADLAEDGKRAASNSLERALAVNMALNTAWTAIFFRAHKPTLATVECAVLCLSTVDLARRAGVTGGGKAATIGAYAAWCAFAGTLSAGVARLNPGCN</sequence>
<dbReference type="OrthoDB" id="9774199at2"/>
<dbReference type="Gene3D" id="3.40.50.720">
    <property type="entry name" value="NAD(P)-binding Rossmann-like Domain"/>
    <property type="match status" value="1"/>
</dbReference>
<evidence type="ECO:0000259" key="6">
    <source>
        <dbReference type="Pfam" id="PF13460"/>
    </source>
</evidence>
<dbReference type="InterPro" id="IPR004307">
    <property type="entry name" value="TspO_MBR"/>
</dbReference>
<dbReference type="InterPro" id="IPR038330">
    <property type="entry name" value="TspO/MBR-related_sf"/>
</dbReference>
<proteinExistence type="inferred from homology"/>
<evidence type="ECO:0000256" key="2">
    <source>
        <dbReference type="ARBA" id="ARBA00007524"/>
    </source>
</evidence>
<dbReference type="RefSeq" id="WP_145225996.1">
    <property type="nucleotide sequence ID" value="NZ_VIVQ01000001.1"/>
</dbReference>
<feature type="domain" description="NAD(P)-binding" evidence="6">
    <location>
        <begin position="8"/>
        <end position="122"/>
    </location>
</feature>
<dbReference type="PANTHER" id="PTHR10057">
    <property type="entry name" value="PERIPHERAL-TYPE BENZODIAZEPINE RECEPTOR"/>
    <property type="match status" value="1"/>
</dbReference>